<dbReference type="AlphaFoldDB" id="A0A4U8V1Z7"/>
<dbReference type="Proteomes" id="UP000298663">
    <property type="component" value="Unassembled WGS sequence"/>
</dbReference>
<sequence length="243" mass="26811">MFAQVLLASALVALVASQVQPSQLKKCNAQDFQTCQHGFDGLINAGITADWSNPAALAIAIQNMYIKGALKGHQNGLIAVCNAYNVMLNCLIKKDLSPETCFDPLFMLKNDKQKEQAYPYAMVMKMLQFQCGAGFYPALDNWKCIQSVYQNKNATLEGALNNFLFNVAGNPMGACFYVKNGIIAYETAFASCHNTEVSYYACESFNQFTTPLVSACSETCRVAQQAQKKPELEEEKAAEEEQQ</sequence>
<evidence type="ECO:0000256" key="1">
    <source>
        <dbReference type="SAM" id="SignalP"/>
    </source>
</evidence>
<organism evidence="2 3">
    <name type="scientific">Steinernema carpocapsae</name>
    <name type="common">Entomopathogenic nematode</name>
    <dbReference type="NCBI Taxonomy" id="34508"/>
    <lineage>
        <taxon>Eukaryota</taxon>
        <taxon>Metazoa</taxon>
        <taxon>Ecdysozoa</taxon>
        <taxon>Nematoda</taxon>
        <taxon>Chromadorea</taxon>
        <taxon>Rhabditida</taxon>
        <taxon>Tylenchina</taxon>
        <taxon>Panagrolaimomorpha</taxon>
        <taxon>Strongyloidoidea</taxon>
        <taxon>Steinernematidae</taxon>
        <taxon>Steinernema</taxon>
    </lineage>
</organism>
<accession>A0A4U8V1Z7</accession>
<gene>
    <name evidence="2" type="ORF">L596_005966</name>
</gene>
<reference evidence="2 3" key="2">
    <citation type="journal article" date="2019" name="G3 (Bethesda)">
        <title>Hybrid Assembly of the Genome of the Entomopathogenic Nematode Steinernema carpocapsae Identifies the X-Chromosome.</title>
        <authorList>
            <person name="Serra L."/>
            <person name="Macchietto M."/>
            <person name="Macias-Munoz A."/>
            <person name="McGill C.J."/>
            <person name="Rodriguez I.M."/>
            <person name="Rodriguez B."/>
            <person name="Murad R."/>
            <person name="Mortazavi A."/>
        </authorList>
    </citation>
    <scope>NUCLEOTIDE SEQUENCE [LARGE SCALE GENOMIC DNA]</scope>
    <source>
        <strain evidence="2 3">ALL</strain>
    </source>
</reference>
<keyword evidence="3" id="KW-1185">Reference proteome</keyword>
<protein>
    <recommendedName>
        <fullName evidence="4">SCP domain-containing protein</fullName>
    </recommendedName>
</protein>
<keyword evidence="1" id="KW-0732">Signal</keyword>
<evidence type="ECO:0000313" key="2">
    <source>
        <dbReference type="EMBL" id="TMS39444.1"/>
    </source>
</evidence>
<proteinExistence type="predicted"/>
<evidence type="ECO:0000313" key="3">
    <source>
        <dbReference type="Proteomes" id="UP000298663"/>
    </source>
</evidence>
<name>A0A4U8V1Z7_STECR</name>
<dbReference type="OrthoDB" id="5778601at2759"/>
<reference evidence="2 3" key="1">
    <citation type="journal article" date="2015" name="Genome Biol.">
        <title>Comparative genomics of Steinernema reveals deeply conserved gene regulatory networks.</title>
        <authorList>
            <person name="Dillman A.R."/>
            <person name="Macchietto M."/>
            <person name="Porter C.F."/>
            <person name="Rogers A."/>
            <person name="Williams B."/>
            <person name="Antoshechkin I."/>
            <person name="Lee M.M."/>
            <person name="Goodwin Z."/>
            <person name="Lu X."/>
            <person name="Lewis E.E."/>
            <person name="Goodrich-Blair H."/>
            <person name="Stock S.P."/>
            <person name="Adams B.J."/>
            <person name="Sternberg P.W."/>
            <person name="Mortazavi A."/>
        </authorList>
    </citation>
    <scope>NUCLEOTIDE SEQUENCE [LARGE SCALE GENOMIC DNA]</scope>
    <source>
        <strain evidence="2 3">ALL</strain>
    </source>
</reference>
<feature type="signal peptide" evidence="1">
    <location>
        <begin position="1"/>
        <end position="17"/>
    </location>
</feature>
<dbReference type="PANTHER" id="PTHR34311:SF7">
    <property type="entry name" value="NEMATODE SPECIFIC PEPTIDE FAMILY"/>
    <property type="match status" value="1"/>
</dbReference>
<evidence type="ECO:0008006" key="4">
    <source>
        <dbReference type="Google" id="ProtNLM"/>
    </source>
</evidence>
<dbReference type="EMBL" id="AZBU02000001">
    <property type="protein sequence ID" value="TMS39444.1"/>
    <property type="molecule type" value="Genomic_DNA"/>
</dbReference>
<feature type="chain" id="PRO_5020772003" description="SCP domain-containing protein" evidence="1">
    <location>
        <begin position="18"/>
        <end position="243"/>
    </location>
</feature>
<dbReference type="PANTHER" id="PTHR34311">
    <property type="entry name" value="PROTEIN CBG21698-RELATED"/>
    <property type="match status" value="1"/>
</dbReference>
<comment type="caution">
    <text evidence="2">The sequence shown here is derived from an EMBL/GenBank/DDBJ whole genome shotgun (WGS) entry which is preliminary data.</text>
</comment>